<keyword evidence="2" id="KW-1185">Reference proteome</keyword>
<proteinExistence type="predicted"/>
<dbReference type="Proteomes" id="UP000516018">
    <property type="component" value="Chromosome"/>
</dbReference>
<evidence type="ECO:0000313" key="2">
    <source>
        <dbReference type="Proteomes" id="UP000516018"/>
    </source>
</evidence>
<evidence type="ECO:0000313" key="1">
    <source>
        <dbReference type="EMBL" id="QNP39487.1"/>
    </source>
</evidence>
<accession>A0A7H0FTX1</accession>
<dbReference type="RefSeq" id="WP_187710933.1">
    <property type="nucleotide sequence ID" value="NZ_CP060820.1"/>
</dbReference>
<name>A0A7H0FTX1_9GAMM</name>
<dbReference type="KEGG" id="lsx:H8B22_08035"/>
<dbReference type="EMBL" id="CP060820">
    <property type="protein sequence ID" value="QNP39487.1"/>
    <property type="molecule type" value="Genomic_DNA"/>
</dbReference>
<organism evidence="1 2">
    <name type="scientific">Agrilutibacter terrestris</name>
    <dbReference type="NCBI Taxonomy" id="2865112"/>
    <lineage>
        <taxon>Bacteria</taxon>
        <taxon>Pseudomonadati</taxon>
        <taxon>Pseudomonadota</taxon>
        <taxon>Gammaproteobacteria</taxon>
        <taxon>Lysobacterales</taxon>
        <taxon>Lysobacteraceae</taxon>
        <taxon>Agrilutibacter</taxon>
    </lineage>
</organism>
<protein>
    <submittedName>
        <fullName evidence="1">Uncharacterized protein</fullName>
    </submittedName>
</protein>
<dbReference type="AlphaFoldDB" id="A0A7H0FTX1"/>
<gene>
    <name evidence="1" type="ORF">H8B22_08035</name>
</gene>
<reference evidence="1 2" key="1">
    <citation type="submission" date="2020-08" db="EMBL/GenBank/DDBJ databases">
        <title>Lysobacter sp. II4 sp. nov., isolated from soil.</title>
        <authorList>
            <person name="Woo C.Y."/>
            <person name="Kim J."/>
        </authorList>
    </citation>
    <scope>NUCLEOTIDE SEQUENCE [LARGE SCALE GENOMIC DNA]</scope>
    <source>
        <strain evidence="1 2">II4</strain>
    </source>
</reference>
<sequence length="66" mass="6820">MSNVVQFLEALGASPNQISGANYASAVAAAKLDAAAHEALVARDQDGLNRAISGRAAMRCFVFVPD</sequence>